<dbReference type="InterPro" id="IPR039420">
    <property type="entry name" value="WalR-like"/>
</dbReference>
<evidence type="ECO:0000256" key="5">
    <source>
        <dbReference type="ARBA" id="ARBA00023163"/>
    </source>
</evidence>
<evidence type="ECO:0000259" key="9">
    <source>
        <dbReference type="PROSITE" id="PS51755"/>
    </source>
</evidence>
<dbReference type="PANTHER" id="PTHR48111">
    <property type="entry name" value="REGULATOR OF RPOS"/>
    <property type="match status" value="1"/>
</dbReference>
<evidence type="ECO:0000256" key="3">
    <source>
        <dbReference type="ARBA" id="ARBA00023015"/>
    </source>
</evidence>
<protein>
    <submittedName>
        <fullName evidence="10">Response regulator transcription factor</fullName>
    </submittedName>
</protein>
<reference evidence="10" key="2">
    <citation type="submission" date="2021-09" db="EMBL/GenBank/DDBJ databases">
        <authorList>
            <person name="Gilroy R."/>
        </authorList>
    </citation>
    <scope>NUCLEOTIDE SEQUENCE</scope>
    <source>
        <strain evidence="10">ChiHjej13B12-9602</strain>
    </source>
</reference>
<dbReference type="CDD" id="cd17574">
    <property type="entry name" value="REC_OmpR"/>
    <property type="match status" value="1"/>
</dbReference>
<dbReference type="InterPro" id="IPR016032">
    <property type="entry name" value="Sig_transdc_resp-reg_C-effctor"/>
</dbReference>
<dbReference type="EMBL" id="DYUZ01000017">
    <property type="protein sequence ID" value="HJG37101.1"/>
    <property type="molecule type" value="Genomic_DNA"/>
</dbReference>
<organism evidence="10 11">
    <name type="scientific">Enorma phocaeensis</name>
    <dbReference type="NCBI Taxonomy" id="1871019"/>
    <lineage>
        <taxon>Bacteria</taxon>
        <taxon>Bacillati</taxon>
        <taxon>Actinomycetota</taxon>
        <taxon>Coriobacteriia</taxon>
        <taxon>Coriobacteriales</taxon>
        <taxon>Coriobacteriaceae</taxon>
        <taxon>Enorma</taxon>
    </lineage>
</organism>
<accession>A0A921IT57</accession>
<name>A0A921IT57_9ACTN</name>
<comment type="caution">
    <text evidence="10">The sequence shown here is derived from an EMBL/GenBank/DDBJ whole genome shotgun (WGS) entry which is preliminary data.</text>
</comment>
<dbReference type="CDD" id="cd00383">
    <property type="entry name" value="trans_reg_C"/>
    <property type="match status" value="1"/>
</dbReference>
<dbReference type="Pfam" id="PF00072">
    <property type="entry name" value="Response_reg"/>
    <property type="match status" value="1"/>
</dbReference>
<dbReference type="SMART" id="SM00862">
    <property type="entry name" value="Trans_reg_C"/>
    <property type="match status" value="1"/>
</dbReference>
<dbReference type="InterPro" id="IPR036388">
    <property type="entry name" value="WH-like_DNA-bd_sf"/>
</dbReference>
<dbReference type="InterPro" id="IPR001789">
    <property type="entry name" value="Sig_transdc_resp-reg_receiver"/>
</dbReference>
<keyword evidence="3" id="KW-0805">Transcription regulation</keyword>
<keyword evidence="4 7" id="KW-0238">DNA-binding</keyword>
<evidence type="ECO:0000256" key="1">
    <source>
        <dbReference type="ARBA" id="ARBA00022553"/>
    </source>
</evidence>
<dbReference type="GO" id="GO:0000976">
    <property type="term" value="F:transcription cis-regulatory region binding"/>
    <property type="evidence" value="ECO:0007669"/>
    <property type="project" value="TreeGrafter"/>
</dbReference>
<dbReference type="PANTHER" id="PTHR48111:SF1">
    <property type="entry name" value="TWO-COMPONENT RESPONSE REGULATOR ORR33"/>
    <property type="match status" value="1"/>
</dbReference>
<keyword evidence="1 6" id="KW-0597">Phosphoprotein</keyword>
<dbReference type="SUPFAM" id="SSF46894">
    <property type="entry name" value="C-terminal effector domain of the bipartite response regulators"/>
    <property type="match status" value="1"/>
</dbReference>
<dbReference type="GO" id="GO:0000156">
    <property type="term" value="F:phosphorelay response regulator activity"/>
    <property type="evidence" value="ECO:0007669"/>
    <property type="project" value="TreeGrafter"/>
</dbReference>
<dbReference type="GO" id="GO:0006355">
    <property type="term" value="P:regulation of DNA-templated transcription"/>
    <property type="evidence" value="ECO:0007669"/>
    <property type="project" value="InterPro"/>
</dbReference>
<evidence type="ECO:0000256" key="2">
    <source>
        <dbReference type="ARBA" id="ARBA00023012"/>
    </source>
</evidence>
<feature type="modified residue" description="4-aspartylphosphate" evidence="6">
    <location>
        <position position="77"/>
    </location>
</feature>
<proteinExistence type="predicted"/>
<dbReference type="GO" id="GO:0005829">
    <property type="term" value="C:cytosol"/>
    <property type="evidence" value="ECO:0007669"/>
    <property type="project" value="TreeGrafter"/>
</dbReference>
<dbReference type="PROSITE" id="PS50110">
    <property type="entry name" value="RESPONSE_REGULATORY"/>
    <property type="match status" value="1"/>
</dbReference>
<dbReference type="GO" id="GO:0032993">
    <property type="term" value="C:protein-DNA complex"/>
    <property type="evidence" value="ECO:0007669"/>
    <property type="project" value="TreeGrafter"/>
</dbReference>
<feature type="domain" description="OmpR/PhoB-type" evidence="9">
    <location>
        <begin position="153"/>
        <end position="254"/>
    </location>
</feature>
<dbReference type="SUPFAM" id="SSF52172">
    <property type="entry name" value="CheY-like"/>
    <property type="match status" value="1"/>
</dbReference>
<evidence type="ECO:0000259" key="8">
    <source>
        <dbReference type="PROSITE" id="PS50110"/>
    </source>
</evidence>
<gene>
    <name evidence="10" type="ORF">K8V70_04465</name>
</gene>
<dbReference type="InterPro" id="IPR001867">
    <property type="entry name" value="OmpR/PhoB-type_DNA-bd"/>
</dbReference>
<reference evidence="10" key="1">
    <citation type="journal article" date="2021" name="PeerJ">
        <title>Extensive microbial diversity within the chicken gut microbiome revealed by metagenomics and culture.</title>
        <authorList>
            <person name="Gilroy R."/>
            <person name="Ravi A."/>
            <person name="Getino M."/>
            <person name="Pursley I."/>
            <person name="Horton D.L."/>
            <person name="Alikhan N.F."/>
            <person name="Baker D."/>
            <person name="Gharbi K."/>
            <person name="Hall N."/>
            <person name="Watson M."/>
            <person name="Adriaenssens E.M."/>
            <person name="Foster-Nyarko E."/>
            <person name="Jarju S."/>
            <person name="Secka A."/>
            <person name="Antonio M."/>
            <person name="Oren A."/>
            <person name="Chaudhuri R.R."/>
            <person name="La Ragione R."/>
            <person name="Hildebrand F."/>
            <person name="Pallen M.J."/>
        </authorList>
    </citation>
    <scope>NUCLEOTIDE SEQUENCE</scope>
    <source>
        <strain evidence="10">ChiHjej13B12-9602</strain>
    </source>
</reference>
<dbReference type="SMART" id="SM00448">
    <property type="entry name" value="REC"/>
    <property type="match status" value="1"/>
</dbReference>
<evidence type="ECO:0000313" key="10">
    <source>
        <dbReference type="EMBL" id="HJG37101.1"/>
    </source>
</evidence>
<keyword evidence="2" id="KW-0902">Two-component regulatory system</keyword>
<feature type="domain" description="Response regulatory" evidence="8">
    <location>
        <begin position="6"/>
        <end position="141"/>
    </location>
</feature>
<evidence type="ECO:0000256" key="4">
    <source>
        <dbReference type="ARBA" id="ARBA00023125"/>
    </source>
</evidence>
<evidence type="ECO:0000313" key="11">
    <source>
        <dbReference type="Proteomes" id="UP000753256"/>
    </source>
</evidence>
<dbReference type="Proteomes" id="UP000753256">
    <property type="component" value="Unassembled WGS sequence"/>
</dbReference>
<dbReference type="Gene3D" id="3.40.50.2300">
    <property type="match status" value="1"/>
</dbReference>
<feature type="DNA-binding region" description="OmpR/PhoB-type" evidence="7">
    <location>
        <begin position="153"/>
        <end position="254"/>
    </location>
</feature>
<sequence length="255" mass="28530">MEAGKRLLIVDDEPDILHMLKEFFEMEGYATRCASSAEEALGIVNGCMERAGTTDAFGGPPAGDQGEMEPIDLILLDVNMPGMDGFELCRHLRTCLSCPIIFLTARIEDVDQLDGFSAGADDYVLKPFSLEILGSRVRAHLARDERLRGQRPRSVRVFPEVTIDYGERTVVVPATGAVLDLTRIEFDLVAFLSKNPGRVYDRSLLYERVWGWDATGDPSIVREHVRRIRRKLSDAGVQGELIETVWGVGYRWGVR</sequence>
<dbReference type="Gene3D" id="1.10.10.10">
    <property type="entry name" value="Winged helix-like DNA-binding domain superfamily/Winged helix DNA-binding domain"/>
    <property type="match status" value="1"/>
</dbReference>
<dbReference type="InterPro" id="IPR011006">
    <property type="entry name" value="CheY-like_superfamily"/>
</dbReference>
<dbReference type="Pfam" id="PF00486">
    <property type="entry name" value="Trans_reg_C"/>
    <property type="match status" value="1"/>
</dbReference>
<keyword evidence="5" id="KW-0804">Transcription</keyword>
<evidence type="ECO:0000256" key="7">
    <source>
        <dbReference type="PROSITE-ProRule" id="PRU01091"/>
    </source>
</evidence>
<dbReference type="RefSeq" id="WP_273189643.1">
    <property type="nucleotide sequence ID" value="NZ_DYUZ01000017.1"/>
</dbReference>
<evidence type="ECO:0000256" key="6">
    <source>
        <dbReference type="PROSITE-ProRule" id="PRU00169"/>
    </source>
</evidence>
<dbReference type="AlphaFoldDB" id="A0A921IT57"/>
<dbReference type="PROSITE" id="PS51755">
    <property type="entry name" value="OMPR_PHOB"/>
    <property type="match status" value="1"/>
</dbReference>